<name>A0A165P5I4_EXIGL</name>
<gene>
    <name evidence="1" type="ORF">EXIGLDRAFT_717250</name>
</gene>
<keyword evidence="2" id="KW-1185">Reference proteome</keyword>
<sequence length="51" mass="5812">MKIDALKKKLPPRVRTVDERGHNPREDADVDAYLRLSTGVCGCSYYEIIDC</sequence>
<organism evidence="1 2">
    <name type="scientific">Exidia glandulosa HHB12029</name>
    <dbReference type="NCBI Taxonomy" id="1314781"/>
    <lineage>
        <taxon>Eukaryota</taxon>
        <taxon>Fungi</taxon>
        <taxon>Dikarya</taxon>
        <taxon>Basidiomycota</taxon>
        <taxon>Agaricomycotina</taxon>
        <taxon>Agaricomycetes</taxon>
        <taxon>Auriculariales</taxon>
        <taxon>Exidiaceae</taxon>
        <taxon>Exidia</taxon>
    </lineage>
</organism>
<dbReference type="Proteomes" id="UP000077266">
    <property type="component" value="Unassembled WGS sequence"/>
</dbReference>
<reference evidence="1 2" key="1">
    <citation type="journal article" date="2016" name="Mol. Biol. Evol.">
        <title>Comparative Genomics of Early-Diverging Mushroom-Forming Fungi Provides Insights into the Origins of Lignocellulose Decay Capabilities.</title>
        <authorList>
            <person name="Nagy L.G."/>
            <person name="Riley R."/>
            <person name="Tritt A."/>
            <person name="Adam C."/>
            <person name="Daum C."/>
            <person name="Floudas D."/>
            <person name="Sun H."/>
            <person name="Yadav J.S."/>
            <person name="Pangilinan J."/>
            <person name="Larsson K.H."/>
            <person name="Matsuura K."/>
            <person name="Barry K."/>
            <person name="Labutti K."/>
            <person name="Kuo R."/>
            <person name="Ohm R.A."/>
            <person name="Bhattacharya S.S."/>
            <person name="Shirouzu T."/>
            <person name="Yoshinaga Y."/>
            <person name="Martin F.M."/>
            <person name="Grigoriev I.V."/>
            <person name="Hibbett D.S."/>
        </authorList>
    </citation>
    <scope>NUCLEOTIDE SEQUENCE [LARGE SCALE GENOMIC DNA]</scope>
    <source>
        <strain evidence="1 2">HHB12029</strain>
    </source>
</reference>
<protein>
    <submittedName>
        <fullName evidence="1">Uncharacterized protein</fullName>
    </submittedName>
</protein>
<accession>A0A165P5I4</accession>
<evidence type="ECO:0000313" key="2">
    <source>
        <dbReference type="Proteomes" id="UP000077266"/>
    </source>
</evidence>
<dbReference type="EMBL" id="KV425892">
    <property type="protein sequence ID" value="KZW01674.1"/>
    <property type="molecule type" value="Genomic_DNA"/>
</dbReference>
<proteinExistence type="predicted"/>
<evidence type="ECO:0000313" key="1">
    <source>
        <dbReference type="EMBL" id="KZW01674.1"/>
    </source>
</evidence>
<dbReference type="AlphaFoldDB" id="A0A165P5I4"/>
<dbReference type="InParanoid" id="A0A165P5I4"/>